<keyword evidence="1" id="KW-0472">Membrane</keyword>
<protein>
    <submittedName>
        <fullName evidence="2">Uncharacterized protein</fullName>
    </submittedName>
</protein>
<keyword evidence="1" id="KW-1133">Transmembrane helix</keyword>
<dbReference type="OrthoDB" id="1442507at2"/>
<dbReference type="AlphaFoldDB" id="A0A1K1R659"/>
<evidence type="ECO:0000313" key="2">
    <source>
        <dbReference type="EMBL" id="SFW67331.1"/>
    </source>
</evidence>
<gene>
    <name evidence="2" type="ORF">SAMN05660313_03303</name>
</gene>
<keyword evidence="1" id="KW-0812">Transmembrane</keyword>
<name>A0A1K1R659_9FLAO</name>
<organism evidence="2 3">
    <name type="scientific">Cellulophaga fucicola</name>
    <dbReference type="NCBI Taxonomy" id="76595"/>
    <lineage>
        <taxon>Bacteria</taxon>
        <taxon>Pseudomonadati</taxon>
        <taxon>Bacteroidota</taxon>
        <taxon>Flavobacteriia</taxon>
        <taxon>Flavobacteriales</taxon>
        <taxon>Flavobacteriaceae</taxon>
        <taxon>Cellulophaga</taxon>
    </lineage>
</organism>
<accession>A0A1K1R659</accession>
<reference evidence="3" key="1">
    <citation type="submission" date="2016-11" db="EMBL/GenBank/DDBJ databases">
        <authorList>
            <person name="Varghese N."/>
            <person name="Submissions S."/>
        </authorList>
    </citation>
    <scope>NUCLEOTIDE SEQUENCE [LARGE SCALE GENOMIC DNA]</scope>
    <source>
        <strain evidence="3">DSM 24786</strain>
    </source>
</reference>
<dbReference type="RefSeq" id="WP_072304912.1">
    <property type="nucleotide sequence ID" value="NZ_FPIY01000007.1"/>
</dbReference>
<feature type="transmembrane region" description="Helical" evidence="1">
    <location>
        <begin position="55"/>
        <end position="74"/>
    </location>
</feature>
<evidence type="ECO:0000313" key="3">
    <source>
        <dbReference type="Proteomes" id="UP000183257"/>
    </source>
</evidence>
<dbReference type="EMBL" id="FPIY01000007">
    <property type="protein sequence ID" value="SFW67331.1"/>
    <property type="molecule type" value="Genomic_DNA"/>
</dbReference>
<dbReference type="STRING" id="76595.SAMN05660313_03303"/>
<evidence type="ECO:0000256" key="1">
    <source>
        <dbReference type="SAM" id="Phobius"/>
    </source>
</evidence>
<feature type="transmembrane region" description="Helical" evidence="1">
    <location>
        <begin position="103"/>
        <end position="121"/>
    </location>
</feature>
<dbReference type="Proteomes" id="UP000183257">
    <property type="component" value="Unassembled WGS sequence"/>
</dbReference>
<keyword evidence="3" id="KW-1185">Reference proteome</keyword>
<sequence length="131" mass="14972">MDKEQKNIDEFIGKTMRSLPIEKTSVDFTDLIMSKVAVEKSSTVTTYTSLISKPVWAFIFVLLGGLCVYLSFFGTEENPNWLPNTNYNVLTSLFKNIHLNNSLLYGIVALAVMTLIQVPIYKNYYKNKFQV</sequence>
<proteinExistence type="predicted"/>